<evidence type="ECO:0000313" key="10">
    <source>
        <dbReference type="Proteomes" id="UP000602050"/>
    </source>
</evidence>
<evidence type="ECO:0000256" key="4">
    <source>
        <dbReference type="ARBA" id="ARBA00023125"/>
    </source>
</evidence>
<feature type="domain" description="Response regulatory" evidence="8">
    <location>
        <begin position="8"/>
        <end position="124"/>
    </location>
</feature>
<keyword evidence="10" id="KW-1185">Reference proteome</keyword>
<evidence type="ECO:0000313" key="9">
    <source>
        <dbReference type="EMBL" id="GFZ80004.1"/>
    </source>
</evidence>
<dbReference type="PROSITE" id="PS50043">
    <property type="entry name" value="HTH_LUXR_2"/>
    <property type="match status" value="1"/>
</dbReference>
<dbReference type="RefSeq" id="WP_188392412.1">
    <property type="nucleotide sequence ID" value="NZ_BMEV01000040.1"/>
</dbReference>
<dbReference type="PANTHER" id="PTHR43214:SF42">
    <property type="entry name" value="TRANSCRIPTIONAL REGULATORY PROTEIN DESR"/>
    <property type="match status" value="1"/>
</dbReference>
<dbReference type="SUPFAM" id="SSF52172">
    <property type="entry name" value="CheY-like"/>
    <property type="match status" value="1"/>
</dbReference>
<dbReference type="Pfam" id="PF00072">
    <property type="entry name" value="Response_reg"/>
    <property type="match status" value="1"/>
</dbReference>
<evidence type="ECO:0000256" key="3">
    <source>
        <dbReference type="ARBA" id="ARBA00023015"/>
    </source>
</evidence>
<dbReference type="EMBL" id="BMEV01000040">
    <property type="protein sequence ID" value="GFZ80004.1"/>
    <property type="molecule type" value="Genomic_DNA"/>
</dbReference>
<dbReference type="PRINTS" id="PR00038">
    <property type="entry name" value="HTHLUXR"/>
</dbReference>
<organism evidence="9 10">
    <name type="scientific">Compostibacillus humi</name>
    <dbReference type="NCBI Taxonomy" id="1245525"/>
    <lineage>
        <taxon>Bacteria</taxon>
        <taxon>Bacillati</taxon>
        <taxon>Bacillota</taxon>
        <taxon>Bacilli</taxon>
        <taxon>Bacillales</taxon>
        <taxon>Bacillaceae</taxon>
        <taxon>Compostibacillus</taxon>
    </lineage>
</organism>
<dbReference type="InterPro" id="IPR000792">
    <property type="entry name" value="Tscrpt_reg_LuxR_C"/>
</dbReference>
<accession>A0A8J2XEV2</accession>
<dbReference type="PANTHER" id="PTHR43214">
    <property type="entry name" value="TWO-COMPONENT RESPONSE REGULATOR"/>
    <property type="match status" value="1"/>
</dbReference>
<gene>
    <name evidence="9" type="ORF">GCM10010978_21520</name>
</gene>
<sequence length="230" mass="25765">MGDSDSIRVAVVENQQLIQDLLTVIFQEAGEIELAGFARTEEEAKELVRHHKPDIVIVDIHSPGIDGIKEIKMIKQYSPQTKIIMLGAKPDERLIFRGIQAGAETFLLTDMSNEQFINAIKEVYHGGHVISGAAAKAIVSCMKEISLDKKEYLGKRLNDSGYNLTNRELDIAYLVMEGRSNAEISQILSLEEGTVKNYISEIYSKLGIRKRPKAISFLRSLIEEEVMIES</sequence>
<keyword evidence="5" id="KW-0804">Transcription</keyword>
<evidence type="ECO:0000256" key="1">
    <source>
        <dbReference type="ARBA" id="ARBA00004496"/>
    </source>
</evidence>
<dbReference type="SMART" id="SM00421">
    <property type="entry name" value="HTH_LUXR"/>
    <property type="match status" value="1"/>
</dbReference>
<evidence type="ECO:0000256" key="6">
    <source>
        <dbReference type="PROSITE-ProRule" id="PRU00169"/>
    </source>
</evidence>
<evidence type="ECO:0000256" key="2">
    <source>
        <dbReference type="ARBA" id="ARBA00022553"/>
    </source>
</evidence>
<dbReference type="SUPFAM" id="SSF46894">
    <property type="entry name" value="C-terminal effector domain of the bipartite response regulators"/>
    <property type="match status" value="1"/>
</dbReference>
<dbReference type="GO" id="GO:0003677">
    <property type="term" value="F:DNA binding"/>
    <property type="evidence" value="ECO:0007669"/>
    <property type="project" value="UniProtKB-KW"/>
</dbReference>
<dbReference type="GO" id="GO:0005737">
    <property type="term" value="C:cytoplasm"/>
    <property type="evidence" value="ECO:0007669"/>
    <property type="project" value="UniProtKB-SubCell"/>
</dbReference>
<dbReference type="Gene3D" id="3.40.50.2300">
    <property type="match status" value="1"/>
</dbReference>
<dbReference type="CDD" id="cd06170">
    <property type="entry name" value="LuxR_C_like"/>
    <property type="match status" value="1"/>
</dbReference>
<dbReference type="CDD" id="cd17535">
    <property type="entry name" value="REC_NarL-like"/>
    <property type="match status" value="1"/>
</dbReference>
<evidence type="ECO:0000259" key="7">
    <source>
        <dbReference type="PROSITE" id="PS50043"/>
    </source>
</evidence>
<feature type="modified residue" description="4-aspartylphosphate" evidence="6">
    <location>
        <position position="59"/>
    </location>
</feature>
<dbReference type="Proteomes" id="UP000602050">
    <property type="component" value="Unassembled WGS sequence"/>
</dbReference>
<dbReference type="AlphaFoldDB" id="A0A8J2XEV2"/>
<dbReference type="Pfam" id="PF00196">
    <property type="entry name" value="GerE"/>
    <property type="match status" value="1"/>
</dbReference>
<dbReference type="SMART" id="SM00448">
    <property type="entry name" value="REC"/>
    <property type="match status" value="1"/>
</dbReference>
<dbReference type="PROSITE" id="PS50110">
    <property type="entry name" value="RESPONSE_REGULATORY"/>
    <property type="match status" value="1"/>
</dbReference>
<proteinExistence type="predicted"/>
<keyword evidence="4 9" id="KW-0238">DNA-binding</keyword>
<keyword evidence="3" id="KW-0805">Transcription regulation</keyword>
<reference evidence="9" key="2">
    <citation type="submission" date="2020-09" db="EMBL/GenBank/DDBJ databases">
        <authorList>
            <person name="Sun Q."/>
            <person name="Zhou Y."/>
        </authorList>
    </citation>
    <scope>NUCLEOTIDE SEQUENCE</scope>
    <source>
        <strain evidence="9">CGMCC 1.12360</strain>
    </source>
</reference>
<name>A0A8J2XEV2_9BACI</name>
<dbReference type="InterPro" id="IPR039420">
    <property type="entry name" value="WalR-like"/>
</dbReference>
<keyword evidence="2 6" id="KW-0597">Phosphoprotein</keyword>
<dbReference type="InterPro" id="IPR016032">
    <property type="entry name" value="Sig_transdc_resp-reg_C-effctor"/>
</dbReference>
<evidence type="ECO:0000259" key="8">
    <source>
        <dbReference type="PROSITE" id="PS50110"/>
    </source>
</evidence>
<feature type="domain" description="HTH luxR-type" evidence="7">
    <location>
        <begin position="157"/>
        <end position="222"/>
    </location>
</feature>
<dbReference type="InterPro" id="IPR011006">
    <property type="entry name" value="CheY-like_superfamily"/>
</dbReference>
<evidence type="ECO:0000256" key="5">
    <source>
        <dbReference type="ARBA" id="ARBA00023163"/>
    </source>
</evidence>
<reference evidence="9" key="1">
    <citation type="journal article" date="2014" name="Int. J. Syst. Evol. Microbiol.">
        <title>Complete genome sequence of Corynebacterium casei LMG S-19264T (=DSM 44701T), isolated from a smear-ripened cheese.</title>
        <authorList>
            <consortium name="US DOE Joint Genome Institute (JGI-PGF)"/>
            <person name="Walter F."/>
            <person name="Albersmeier A."/>
            <person name="Kalinowski J."/>
            <person name="Ruckert C."/>
        </authorList>
    </citation>
    <scope>NUCLEOTIDE SEQUENCE</scope>
    <source>
        <strain evidence="9">CGMCC 1.12360</strain>
    </source>
</reference>
<protein>
    <submittedName>
        <fullName evidence="9">DNA-binding response regulator</fullName>
    </submittedName>
</protein>
<dbReference type="GO" id="GO:0000160">
    <property type="term" value="P:phosphorelay signal transduction system"/>
    <property type="evidence" value="ECO:0007669"/>
    <property type="project" value="InterPro"/>
</dbReference>
<dbReference type="InterPro" id="IPR058245">
    <property type="entry name" value="NreC/VraR/RcsB-like_REC"/>
</dbReference>
<dbReference type="InterPro" id="IPR001789">
    <property type="entry name" value="Sig_transdc_resp-reg_receiver"/>
</dbReference>
<dbReference type="GO" id="GO:0006355">
    <property type="term" value="P:regulation of DNA-templated transcription"/>
    <property type="evidence" value="ECO:0007669"/>
    <property type="project" value="InterPro"/>
</dbReference>
<comment type="caution">
    <text evidence="9">The sequence shown here is derived from an EMBL/GenBank/DDBJ whole genome shotgun (WGS) entry which is preliminary data.</text>
</comment>
<comment type="subcellular location">
    <subcellularLocation>
        <location evidence="1">Cytoplasm</location>
    </subcellularLocation>
</comment>